<dbReference type="GO" id="GO:0003697">
    <property type="term" value="F:single-stranded DNA binding"/>
    <property type="evidence" value="ECO:0007669"/>
    <property type="project" value="InterPro"/>
</dbReference>
<dbReference type="InterPro" id="IPR012340">
    <property type="entry name" value="NA-bd_OB-fold"/>
</dbReference>
<dbReference type="Gene3D" id="2.40.50.140">
    <property type="entry name" value="Nucleic acid-binding proteins"/>
    <property type="match status" value="1"/>
</dbReference>
<evidence type="ECO:0008006" key="4">
    <source>
        <dbReference type="Google" id="ProtNLM"/>
    </source>
</evidence>
<dbReference type="PANTHER" id="PTHR14944:SF3">
    <property type="entry name" value="SI:CH73-71D17.2"/>
    <property type="match status" value="1"/>
</dbReference>
<dbReference type="Ensembl" id="ENSSORT00005002725.1">
    <property type="protein sequence ID" value="ENSSORP00005002648.1"/>
    <property type="gene ID" value="ENSSORG00005001629.1"/>
</dbReference>
<dbReference type="InterPro" id="IPR040893">
    <property type="entry name" value="RADX"/>
</dbReference>
<dbReference type="Proteomes" id="UP000472271">
    <property type="component" value="Unassembled WGS sequence"/>
</dbReference>
<protein>
    <recommendedName>
        <fullName evidence="4">RPA-related protein RADX-like</fullName>
    </recommendedName>
</protein>
<dbReference type="PANTHER" id="PTHR14944">
    <property type="entry name" value="RPA-RELATED PROTEIN RADX"/>
    <property type="match status" value="1"/>
</dbReference>
<keyword evidence="3" id="KW-1185">Reference proteome</keyword>
<dbReference type="AlphaFoldDB" id="A0A672Y7V9"/>
<accession>A0A672Y7V9</accession>
<feature type="compositionally biased region" description="Acidic residues" evidence="1">
    <location>
        <begin position="192"/>
        <end position="205"/>
    </location>
</feature>
<evidence type="ECO:0000313" key="3">
    <source>
        <dbReference type="Proteomes" id="UP000472271"/>
    </source>
</evidence>
<reference evidence="2" key="1">
    <citation type="submission" date="2025-05" db="UniProtKB">
        <authorList>
            <consortium name="Ensembl"/>
        </authorList>
    </citation>
    <scope>IDENTIFICATION</scope>
</reference>
<sequence length="571" mass="64570">MAAPVCVLHRTLIRSRGALNQASCPSVCRDLLYVVDVHRYTRDPGFSIYFPHSVLHGADLYDVILTDGHCRLQVTVDPPLRRLVETNVLRRGVALRHASFSPALTAQLPQSSGASEDGADSYRLVSAEVIGQDEEDDQGGGVSQVDDWTSLPWFRTMDSTGHVLPLRANRTVFLPLWNNTDFIGAGWREAPPTDDDDDDDADAEEAEVRRASVTVAELRTAFLSGHRSVTGGVVRKQLIGRIVNKSRLMYYGRQDQNCECPYKVELDLVDPSGLVCVVLWNSVCLNWYRRLKPGDVISLSRFKVKQNYRSNTHDIEVSVNSRNPRAQICVLPESSVLPEDLPPAPEFTFYNSLQLLDRPHGVICDVIGLLTFSGRPERIRTKDAHGVEFFLEYRWLRLEDGSSDYPVMVKLFSTSQPDVQRQLHPLSVVVCSRVKVIRVDQHQYLRNTTYTQVYCTGQGHHSVMGYRKLHPVRDFIRWLRSQDDRQVQSRALVGGFFVYPPPPVSLETFMKHHRGSPGFLQGAELQAEIERLCYRERRTFCIQATVTMVTHCRAGQVTVFNSSSFPCVLLN</sequence>
<dbReference type="Ensembl" id="ENSSORT00005002744.1">
    <property type="protein sequence ID" value="ENSSORP00005002667.1"/>
    <property type="gene ID" value="ENSSORG00005001629.1"/>
</dbReference>
<feature type="region of interest" description="Disordered" evidence="1">
    <location>
        <begin position="187"/>
        <end position="206"/>
    </location>
</feature>
<organism evidence="2 3">
    <name type="scientific">Sphaeramia orbicularis</name>
    <name type="common">orbiculate cardinalfish</name>
    <dbReference type="NCBI Taxonomy" id="375764"/>
    <lineage>
        <taxon>Eukaryota</taxon>
        <taxon>Metazoa</taxon>
        <taxon>Chordata</taxon>
        <taxon>Craniata</taxon>
        <taxon>Vertebrata</taxon>
        <taxon>Euteleostomi</taxon>
        <taxon>Actinopterygii</taxon>
        <taxon>Neopterygii</taxon>
        <taxon>Teleostei</taxon>
        <taxon>Neoteleostei</taxon>
        <taxon>Acanthomorphata</taxon>
        <taxon>Gobiaria</taxon>
        <taxon>Kurtiformes</taxon>
        <taxon>Apogonoidei</taxon>
        <taxon>Apogonidae</taxon>
        <taxon>Apogoninae</taxon>
        <taxon>Sphaeramia</taxon>
    </lineage>
</organism>
<evidence type="ECO:0000313" key="2">
    <source>
        <dbReference type="Ensembl" id="ENSSORP00005002648.1"/>
    </source>
</evidence>
<dbReference type="Pfam" id="PF17659">
    <property type="entry name" value="RADX"/>
    <property type="match status" value="1"/>
</dbReference>
<evidence type="ECO:0000256" key="1">
    <source>
        <dbReference type="SAM" id="MobiDB-lite"/>
    </source>
</evidence>
<name>A0A672Y7V9_9TELE</name>
<dbReference type="SUPFAM" id="SSF50249">
    <property type="entry name" value="Nucleic acid-binding proteins"/>
    <property type="match status" value="1"/>
</dbReference>
<proteinExistence type="predicted"/>